<comment type="similarity">
    <text evidence="2">Belongs to the ABC transporter superfamily.</text>
</comment>
<dbReference type="GO" id="GO:0046677">
    <property type="term" value="P:response to antibiotic"/>
    <property type="evidence" value="ECO:0007669"/>
    <property type="project" value="UniProtKB-KW"/>
</dbReference>
<keyword evidence="3" id="KW-0813">Transport</keyword>
<dbReference type="STRING" id="351607.Acel_1931"/>
<dbReference type="eggNOG" id="COG1131">
    <property type="taxonomic scope" value="Bacteria"/>
</dbReference>
<keyword evidence="4" id="KW-0547">Nucleotide-binding</keyword>
<dbReference type="InterPro" id="IPR003593">
    <property type="entry name" value="AAA+_ATPase"/>
</dbReference>
<organism evidence="8 9">
    <name type="scientific">Acidothermus cellulolyticus (strain ATCC 43068 / DSM 8971 / 11B)</name>
    <dbReference type="NCBI Taxonomy" id="351607"/>
    <lineage>
        <taxon>Bacteria</taxon>
        <taxon>Bacillati</taxon>
        <taxon>Actinomycetota</taxon>
        <taxon>Actinomycetes</taxon>
        <taxon>Acidothermales</taxon>
        <taxon>Acidothermaceae</taxon>
        <taxon>Acidothermus</taxon>
    </lineage>
</organism>
<dbReference type="Pfam" id="PF00005">
    <property type="entry name" value="ABC_tran"/>
    <property type="match status" value="1"/>
</dbReference>
<gene>
    <name evidence="8" type="ordered locus">Acel_1931</name>
</gene>
<dbReference type="SMART" id="SM00382">
    <property type="entry name" value="AAA"/>
    <property type="match status" value="1"/>
</dbReference>
<keyword evidence="6" id="KW-0046">Antibiotic resistance</keyword>
<reference evidence="8 9" key="1">
    <citation type="journal article" date="2009" name="Genome Res.">
        <title>Complete genome of the cellulolytic thermophile Acidothermus cellulolyticus 11B provides insights into its ecophysiological and evolutionary adaptations.</title>
        <authorList>
            <person name="Barabote R.D."/>
            <person name="Xie G."/>
            <person name="Leu D.H."/>
            <person name="Normand P."/>
            <person name="Necsulea A."/>
            <person name="Daubin V."/>
            <person name="Medigue C."/>
            <person name="Adney W.S."/>
            <person name="Xu X.C."/>
            <person name="Lapidus A."/>
            <person name="Parales R.E."/>
            <person name="Detter C."/>
            <person name="Pujic P."/>
            <person name="Bruce D."/>
            <person name="Lavire C."/>
            <person name="Challacombe J.F."/>
            <person name="Brettin T.S."/>
            <person name="Berry A.M."/>
        </authorList>
    </citation>
    <scope>NUCLEOTIDE SEQUENCE [LARGE SCALE GENOMIC DNA]</scope>
    <source>
        <strain evidence="9">ATCC 43068 / DSM 8971 / 11B</strain>
    </source>
</reference>
<dbReference type="InterPro" id="IPR050763">
    <property type="entry name" value="ABC_transporter_ATP-binding"/>
</dbReference>
<evidence type="ECO:0000256" key="4">
    <source>
        <dbReference type="ARBA" id="ARBA00022741"/>
    </source>
</evidence>
<dbReference type="InterPro" id="IPR017871">
    <property type="entry name" value="ABC_transporter-like_CS"/>
</dbReference>
<evidence type="ECO:0000256" key="5">
    <source>
        <dbReference type="ARBA" id="ARBA00022840"/>
    </source>
</evidence>
<accession>A0LW93</accession>
<comment type="subcellular location">
    <subcellularLocation>
        <location evidence="1">Cell membrane</location>
        <topology evidence="1">Peripheral membrane protein</topology>
    </subcellularLocation>
</comment>
<dbReference type="AlphaFoldDB" id="A0LW93"/>
<evidence type="ECO:0000256" key="1">
    <source>
        <dbReference type="ARBA" id="ARBA00004202"/>
    </source>
</evidence>
<dbReference type="EMBL" id="CP000481">
    <property type="protein sequence ID" value="ABK53703.1"/>
    <property type="molecule type" value="Genomic_DNA"/>
</dbReference>
<dbReference type="HOGENOM" id="CLU_000604_1_2_11"/>
<dbReference type="Gene3D" id="3.40.50.300">
    <property type="entry name" value="P-loop containing nucleotide triphosphate hydrolases"/>
    <property type="match status" value="1"/>
</dbReference>
<dbReference type="SUPFAM" id="SSF52540">
    <property type="entry name" value="P-loop containing nucleoside triphosphate hydrolases"/>
    <property type="match status" value="1"/>
</dbReference>
<dbReference type="PANTHER" id="PTHR42711">
    <property type="entry name" value="ABC TRANSPORTER ATP-BINDING PROTEIN"/>
    <property type="match status" value="1"/>
</dbReference>
<evidence type="ECO:0000313" key="8">
    <source>
        <dbReference type="EMBL" id="ABK53703.1"/>
    </source>
</evidence>
<evidence type="ECO:0000313" key="9">
    <source>
        <dbReference type="Proteomes" id="UP000008221"/>
    </source>
</evidence>
<dbReference type="GO" id="GO:0005524">
    <property type="term" value="F:ATP binding"/>
    <property type="evidence" value="ECO:0007669"/>
    <property type="project" value="UniProtKB-KW"/>
</dbReference>
<name>A0LW93_ACIC1</name>
<dbReference type="GO" id="GO:0016887">
    <property type="term" value="F:ATP hydrolysis activity"/>
    <property type="evidence" value="ECO:0007669"/>
    <property type="project" value="InterPro"/>
</dbReference>
<evidence type="ECO:0000259" key="7">
    <source>
        <dbReference type="PROSITE" id="PS50893"/>
    </source>
</evidence>
<dbReference type="PROSITE" id="PS00211">
    <property type="entry name" value="ABC_TRANSPORTER_1"/>
    <property type="match status" value="1"/>
</dbReference>
<feature type="domain" description="ABC transporter" evidence="7">
    <location>
        <begin position="22"/>
        <end position="270"/>
    </location>
</feature>
<protein>
    <submittedName>
        <fullName evidence="8">ABC transporter related protein</fullName>
    </submittedName>
</protein>
<sequence>MSAYAVRTNGVGQAARLDVAAVSFRDVTKVYAPQPRWMRLFSRTPIREPVAALRGVTFDVRFGEILAVVGPNGAGKTTMFRIVVGLTTPTSGNVSVAGLDTLRAIDDIRQLVGWMSAEERSLLMRATCRENLQLHGRLQGLRPPLLPRRIDTVLEMVGLAAQRDAIAASLSAGMKARLRLARALLPLPRVLLLDEPTGALDPLAAKSLLDLVTELVRQENLAVLLSSHRLEEIDALRSNAVLMDRGRIRFSGSLDDLRERIDVPTVEIRFDHESTARQAEKQLMASGNTVDRDGRDVYVRLTVRTAVGDVLATLGSLLPRVHRIGEVTTPLRDVIASAYEDDNDESR</sequence>
<keyword evidence="5" id="KW-0067">ATP-binding</keyword>
<dbReference type="InParanoid" id="A0LW93"/>
<dbReference type="InterPro" id="IPR027417">
    <property type="entry name" value="P-loop_NTPase"/>
</dbReference>
<evidence type="ECO:0000256" key="6">
    <source>
        <dbReference type="ARBA" id="ARBA00023251"/>
    </source>
</evidence>
<dbReference type="Proteomes" id="UP000008221">
    <property type="component" value="Chromosome"/>
</dbReference>
<evidence type="ECO:0000256" key="2">
    <source>
        <dbReference type="ARBA" id="ARBA00005417"/>
    </source>
</evidence>
<dbReference type="InterPro" id="IPR003439">
    <property type="entry name" value="ABC_transporter-like_ATP-bd"/>
</dbReference>
<proteinExistence type="inferred from homology"/>
<dbReference type="KEGG" id="ace:Acel_1931"/>
<dbReference type="GO" id="GO:0005886">
    <property type="term" value="C:plasma membrane"/>
    <property type="evidence" value="ECO:0007669"/>
    <property type="project" value="UniProtKB-SubCell"/>
</dbReference>
<dbReference type="PROSITE" id="PS50893">
    <property type="entry name" value="ABC_TRANSPORTER_2"/>
    <property type="match status" value="1"/>
</dbReference>
<keyword evidence="9" id="KW-1185">Reference proteome</keyword>
<evidence type="ECO:0000256" key="3">
    <source>
        <dbReference type="ARBA" id="ARBA00022448"/>
    </source>
</evidence>
<dbReference type="PANTHER" id="PTHR42711:SF5">
    <property type="entry name" value="ABC TRANSPORTER ATP-BINDING PROTEIN NATA"/>
    <property type="match status" value="1"/>
</dbReference>